<dbReference type="Pfam" id="PF00892">
    <property type="entry name" value="EamA"/>
    <property type="match status" value="2"/>
</dbReference>
<feature type="transmembrane region" description="Helical" evidence="6">
    <location>
        <begin position="156"/>
        <end position="174"/>
    </location>
</feature>
<dbReference type="GO" id="GO:0016020">
    <property type="term" value="C:membrane"/>
    <property type="evidence" value="ECO:0007669"/>
    <property type="project" value="UniProtKB-SubCell"/>
</dbReference>
<feature type="transmembrane region" description="Helical" evidence="6">
    <location>
        <begin position="186"/>
        <end position="205"/>
    </location>
</feature>
<dbReference type="InterPro" id="IPR037185">
    <property type="entry name" value="EmrE-like"/>
</dbReference>
<evidence type="ECO:0000313" key="9">
    <source>
        <dbReference type="Proteomes" id="UP000241010"/>
    </source>
</evidence>
<keyword evidence="5 6" id="KW-0472">Membrane</keyword>
<comment type="subcellular location">
    <subcellularLocation>
        <location evidence="1">Membrane</location>
        <topology evidence="1">Multi-pass membrane protein</topology>
    </subcellularLocation>
</comment>
<evidence type="ECO:0000256" key="4">
    <source>
        <dbReference type="ARBA" id="ARBA00022989"/>
    </source>
</evidence>
<feature type="transmembrane region" description="Helical" evidence="6">
    <location>
        <begin position="39"/>
        <end position="62"/>
    </location>
</feature>
<feature type="transmembrane region" description="Helical" evidence="6">
    <location>
        <begin position="217"/>
        <end position="239"/>
    </location>
</feature>
<comment type="similarity">
    <text evidence="2">Belongs to the drug/metabolite transporter (DMT) superfamily. 10 TMS drug/metabolite exporter (DME) (TC 2.A.7.3) family.</text>
</comment>
<protein>
    <submittedName>
        <fullName evidence="8">EamA/RhaT family transporter</fullName>
    </submittedName>
</protein>
<organism evidence="8 9">
    <name type="scientific">Cereibacter changlensis JA139</name>
    <dbReference type="NCBI Taxonomy" id="1188249"/>
    <lineage>
        <taxon>Bacteria</taxon>
        <taxon>Pseudomonadati</taxon>
        <taxon>Pseudomonadota</taxon>
        <taxon>Alphaproteobacteria</taxon>
        <taxon>Rhodobacterales</taxon>
        <taxon>Paracoccaceae</taxon>
        <taxon>Cereibacter</taxon>
    </lineage>
</organism>
<feature type="domain" description="EamA" evidence="7">
    <location>
        <begin position="14"/>
        <end position="145"/>
    </location>
</feature>
<dbReference type="EMBL" id="PZKG01000059">
    <property type="protein sequence ID" value="PTE21242.1"/>
    <property type="molecule type" value="Genomic_DNA"/>
</dbReference>
<name>A0A2T4JTK0_9RHOB</name>
<dbReference type="RefSeq" id="WP_107664403.1">
    <property type="nucleotide sequence ID" value="NZ_PZKG01000059.1"/>
</dbReference>
<dbReference type="SUPFAM" id="SSF103481">
    <property type="entry name" value="Multidrug resistance efflux transporter EmrE"/>
    <property type="match status" value="2"/>
</dbReference>
<feature type="transmembrane region" description="Helical" evidence="6">
    <location>
        <begin position="246"/>
        <end position="263"/>
    </location>
</feature>
<accession>A0A2T4JTK0</accession>
<keyword evidence="4 6" id="KW-1133">Transmembrane helix</keyword>
<evidence type="ECO:0000313" key="8">
    <source>
        <dbReference type="EMBL" id="PTE21242.1"/>
    </source>
</evidence>
<dbReference type="Proteomes" id="UP000241010">
    <property type="component" value="Unassembled WGS sequence"/>
</dbReference>
<proteinExistence type="inferred from homology"/>
<evidence type="ECO:0000256" key="3">
    <source>
        <dbReference type="ARBA" id="ARBA00022692"/>
    </source>
</evidence>
<evidence type="ECO:0000256" key="6">
    <source>
        <dbReference type="SAM" id="Phobius"/>
    </source>
</evidence>
<reference evidence="8 9" key="1">
    <citation type="submission" date="2018-03" db="EMBL/GenBank/DDBJ databases">
        <title>Cereibacter changlensis.</title>
        <authorList>
            <person name="Meyer T.E."/>
            <person name="Miller S."/>
            <person name="Lodha T."/>
            <person name="Gandham S."/>
            <person name="Chintalapati S."/>
            <person name="Chintalapati V.R."/>
        </authorList>
    </citation>
    <scope>NUCLEOTIDE SEQUENCE [LARGE SCALE GENOMIC DNA]</scope>
    <source>
        <strain evidence="8 9">JA139</strain>
    </source>
</reference>
<feature type="domain" description="EamA" evidence="7">
    <location>
        <begin position="159"/>
        <end position="284"/>
    </location>
</feature>
<dbReference type="AlphaFoldDB" id="A0A2T4JTK0"/>
<feature type="transmembrane region" description="Helical" evidence="6">
    <location>
        <begin position="108"/>
        <end position="124"/>
    </location>
</feature>
<dbReference type="OrthoDB" id="8478503at2"/>
<dbReference type="PANTHER" id="PTHR22911:SF6">
    <property type="entry name" value="SOLUTE CARRIER FAMILY 35 MEMBER G1"/>
    <property type="match status" value="1"/>
</dbReference>
<sequence length="291" mass="31245">MTETPEPPRSDMAAGVVWLLSDMTLVTGMTVLVKLQGQTYPALQMVFIRALIGLVVILPLLWRHRADLVAMRQPGRNLLRVSCNAVALSGNFLAIASLPLALVNGIGFTRPLVTMLLAILLLGERVIARRWFAAALCFAGAMVMLIPAGFEGRLSLTGLAAALVSVIFGALALVQTRALRTESRTVMMLFYTLGLVVLTAAPALWVWQPVARQDWPALLAIGCLAQAGQYCFLCAYRLCEASRLAPVSYLSVLFATGAGWAFFGDRPGPAVAVGALLIAASVALPALWRRR</sequence>
<comment type="caution">
    <text evidence="8">The sequence shown here is derived from an EMBL/GenBank/DDBJ whole genome shotgun (WGS) entry which is preliminary data.</text>
</comment>
<feature type="transmembrane region" description="Helical" evidence="6">
    <location>
        <begin position="131"/>
        <end position="150"/>
    </location>
</feature>
<evidence type="ECO:0000259" key="7">
    <source>
        <dbReference type="Pfam" id="PF00892"/>
    </source>
</evidence>
<evidence type="ECO:0000256" key="5">
    <source>
        <dbReference type="ARBA" id="ARBA00023136"/>
    </source>
</evidence>
<feature type="transmembrane region" description="Helical" evidence="6">
    <location>
        <begin position="269"/>
        <end position="288"/>
    </location>
</feature>
<feature type="transmembrane region" description="Helical" evidence="6">
    <location>
        <begin position="12"/>
        <end position="33"/>
    </location>
</feature>
<keyword evidence="9" id="KW-1185">Reference proteome</keyword>
<evidence type="ECO:0000256" key="2">
    <source>
        <dbReference type="ARBA" id="ARBA00009853"/>
    </source>
</evidence>
<keyword evidence="3 6" id="KW-0812">Transmembrane</keyword>
<feature type="transmembrane region" description="Helical" evidence="6">
    <location>
        <begin position="83"/>
        <end position="102"/>
    </location>
</feature>
<gene>
    <name evidence="8" type="ORF">C5F48_13365</name>
</gene>
<evidence type="ECO:0000256" key="1">
    <source>
        <dbReference type="ARBA" id="ARBA00004141"/>
    </source>
</evidence>
<dbReference type="InterPro" id="IPR000620">
    <property type="entry name" value="EamA_dom"/>
</dbReference>
<dbReference type="PANTHER" id="PTHR22911">
    <property type="entry name" value="ACYL-MALONYL CONDENSING ENZYME-RELATED"/>
    <property type="match status" value="1"/>
</dbReference>